<feature type="signal peptide" evidence="1">
    <location>
        <begin position="1"/>
        <end position="20"/>
    </location>
</feature>
<dbReference type="Proteomes" id="UP000809440">
    <property type="component" value="Unassembled WGS sequence"/>
</dbReference>
<keyword evidence="5" id="KW-1185">Reference proteome</keyword>
<dbReference type="Pfam" id="PF17267">
    <property type="entry name" value="DUF5333"/>
    <property type="match status" value="1"/>
</dbReference>
<accession>A0A9Q2S0H6</accession>
<sequence>MRLLTALLIASLSFSGAAFAKPALRDVAEIDDALMHVAIADAIRKSCNDINARLIRAYSELTRLKSLARDLGYTDDEVEAYVTSKAEKARMKVKAEQYLQANGVRPDDIPALCRFGQEQIQAQTVIGQLLR</sequence>
<organism evidence="2 4">
    <name type="scientific">Marivita cryptomonadis</name>
    <dbReference type="NCBI Taxonomy" id="505252"/>
    <lineage>
        <taxon>Bacteria</taxon>
        <taxon>Pseudomonadati</taxon>
        <taxon>Pseudomonadota</taxon>
        <taxon>Alphaproteobacteria</taxon>
        <taxon>Rhodobacterales</taxon>
        <taxon>Roseobacteraceae</taxon>
        <taxon>Marivita</taxon>
    </lineage>
</organism>
<dbReference type="EMBL" id="JAFBXE010000008">
    <property type="protein sequence ID" value="MBM2413355.1"/>
    <property type="molecule type" value="Genomic_DNA"/>
</dbReference>
<keyword evidence="1" id="KW-0732">Signal</keyword>
<proteinExistence type="predicted"/>
<dbReference type="EMBL" id="JAFBXF010000008">
    <property type="protein sequence ID" value="MBM2418024.1"/>
    <property type="molecule type" value="Genomic_DNA"/>
</dbReference>
<dbReference type="RefSeq" id="WP_085629570.1">
    <property type="nucleotide sequence ID" value="NZ_JAFBWU010000008.1"/>
</dbReference>
<dbReference type="GeneID" id="62641202"/>
<protein>
    <submittedName>
        <fullName evidence="2">DUF5333 domain-containing protein</fullName>
    </submittedName>
</protein>
<dbReference type="InterPro" id="IPR020349">
    <property type="entry name" value="Uncharacterised_14.7kDa"/>
</dbReference>
<name>A0A9Q2S0H6_9RHOB</name>
<dbReference type="AlphaFoldDB" id="A0A9Q2S0H6"/>
<evidence type="ECO:0000313" key="5">
    <source>
        <dbReference type="Proteomes" id="UP000809440"/>
    </source>
</evidence>
<reference evidence="2 5" key="1">
    <citation type="submission" date="2021-01" db="EMBL/GenBank/DDBJ databases">
        <title>Diatom-associated Roseobacters Show Island Model of Population Structure.</title>
        <authorList>
            <person name="Qu L."/>
            <person name="Feng X."/>
            <person name="Chen Y."/>
            <person name="Li L."/>
            <person name="Wang X."/>
            <person name="Hu Z."/>
            <person name="Wang H."/>
            <person name="Luo H."/>
        </authorList>
    </citation>
    <scope>NUCLEOTIDE SEQUENCE</scope>
    <source>
        <strain evidence="3 5">CC28-63</strain>
        <strain evidence="2">CC28-69</strain>
    </source>
</reference>
<feature type="chain" id="PRO_5040179229" evidence="1">
    <location>
        <begin position="21"/>
        <end position="131"/>
    </location>
</feature>
<dbReference type="OrthoDB" id="7658992at2"/>
<comment type="caution">
    <text evidence="2">The sequence shown here is derived from an EMBL/GenBank/DDBJ whole genome shotgun (WGS) entry which is preliminary data.</text>
</comment>
<evidence type="ECO:0000256" key="1">
    <source>
        <dbReference type="SAM" id="SignalP"/>
    </source>
</evidence>
<gene>
    <name evidence="2" type="ORF">JQX41_13650</name>
    <name evidence="3" type="ORF">JQX48_13660</name>
</gene>
<evidence type="ECO:0000313" key="3">
    <source>
        <dbReference type="EMBL" id="MBM2418024.1"/>
    </source>
</evidence>
<evidence type="ECO:0000313" key="2">
    <source>
        <dbReference type="EMBL" id="MBM2413355.1"/>
    </source>
</evidence>
<evidence type="ECO:0000313" key="4">
    <source>
        <dbReference type="Proteomes" id="UP000755667"/>
    </source>
</evidence>
<dbReference type="Proteomes" id="UP000755667">
    <property type="component" value="Unassembled WGS sequence"/>
</dbReference>